<evidence type="ECO:0000313" key="2">
    <source>
        <dbReference type="Proteomes" id="UP000199137"/>
    </source>
</evidence>
<dbReference type="AlphaFoldDB" id="A0A1I5WSC0"/>
<name>A0A1I5WSC0_9PSEU</name>
<protein>
    <recommendedName>
        <fullName evidence="3">Lipoprotein</fullName>
    </recommendedName>
</protein>
<dbReference type="STRING" id="112413.SAMN05421854_109362"/>
<reference evidence="1 2" key="1">
    <citation type="submission" date="2016-10" db="EMBL/GenBank/DDBJ databases">
        <authorList>
            <person name="de Groot N.N."/>
        </authorList>
    </citation>
    <scope>NUCLEOTIDE SEQUENCE [LARGE SCALE GENOMIC DNA]</scope>
    <source>
        <strain evidence="1 2">DSM 44637</strain>
    </source>
</reference>
<dbReference type="Proteomes" id="UP000199137">
    <property type="component" value="Unassembled WGS sequence"/>
</dbReference>
<sequence length="381" mass="39353">MISAERGAADMRARWTATALVLLGGLLAGCQVAVTGTAGLSDADRQLATQRTQQQTAIDAALAALEEAPALQYDATLKDGTGNPATLTYRVARDGNGFGALPLEGKSVRLTEPDGQLYLAADADYWKSHGLEENSTQFGSGWVHTVASELPVDPAARMAPPKLAGELRKALVGLGSGAPQKQKLPDGTEVYDLGGALQVTTAEPHRVTGFAPALLDPRGGPKLGAAFRVRPLGDAEIKQFHTDFNAAVDAIGQPFDGLAQASVTVLNDKLDCQDYVGSCKTTVDVSNSVVGNQPGSKPSVHIKLSVEISADTLGSQSCATEGDAAADATITMSCSVKFTLPNRTASYQVLAKPTAVAEVRSPVDANAVKAKLATAFAALGG</sequence>
<organism evidence="1 2">
    <name type="scientific">Amycolatopsis rubida</name>
    <dbReference type="NCBI Taxonomy" id="112413"/>
    <lineage>
        <taxon>Bacteria</taxon>
        <taxon>Bacillati</taxon>
        <taxon>Actinomycetota</taxon>
        <taxon>Actinomycetes</taxon>
        <taxon>Pseudonocardiales</taxon>
        <taxon>Pseudonocardiaceae</taxon>
        <taxon>Amycolatopsis</taxon>
    </lineage>
</organism>
<proteinExistence type="predicted"/>
<gene>
    <name evidence="1" type="ORF">SAMN05421854_109362</name>
</gene>
<evidence type="ECO:0008006" key="3">
    <source>
        <dbReference type="Google" id="ProtNLM"/>
    </source>
</evidence>
<dbReference type="OrthoDB" id="3598838at2"/>
<dbReference type="PROSITE" id="PS51257">
    <property type="entry name" value="PROKAR_LIPOPROTEIN"/>
    <property type="match status" value="1"/>
</dbReference>
<dbReference type="EMBL" id="FOWC01000009">
    <property type="protein sequence ID" value="SFQ22336.1"/>
    <property type="molecule type" value="Genomic_DNA"/>
</dbReference>
<accession>A0A1I5WSC0</accession>
<evidence type="ECO:0000313" key="1">
    <source>
        <dbReference type="EMBL" id="SFQ22336.1"/>
    </source>
</evidence>